<dbReference type="InterPro" id="IPR022801">
    <property type="entry name" value="Ribosomal_uS4"/>
</dbReference>
<dbReference type="EMBL" id="IACT01002665">
    <property type="protein sequence ID" value="LAC21932.1"/>
    <property type="molecule type" value="mRNA"/>
</dbReference>
<dbReference type="InterPro" id="IPR036986">
    <property type="entry name" value="S4_RNA-bd_sf"/>
</dbReference>
<evidence type="ECO:0000256" key="5">
    <source>
        <dbReference type="ARBA" id="ARBA00023242"/>
    </source>
</evidence>
<dbReference type="SMART" id="SM00363">
    <property type="entry name" value="S4"/>
    <property type="match status" value="1"/>
</dbReference>
<evidence type="ECO:0000256" key="2">
    <source>
        <dbReference type="ARBA" id="ARBA00007465"/>
    </source>
</evidence>
<evidence type="ECO:0000256" key="7">
    <source>
        <dbReference type="ARBA" id="ARBA00069727"/>
    </source>
</evidence>
<dbReference type="GO" id="GO:0034457">
    <property type="term" value="C:Mpp10 complex"/>
    <property type="evidence" value="ECO:0007669"/>
    <property type="project" value="TreeGrafter"/>
</dbReference>
<evidence type="ECO:0000256" key="8">
    <source>
        <dbReference type="ARBA" id="ARBA00072223"/>
    </source>
</evidence>
<protein>
    <recommendedName>
        <fullName evidence="7">U3 small nucleolar ribonucleoprotein protein IMP3</fullName>
    </recommendedName>
    <alternativeName>
        <fullName evidence="8">U3 small nucleolar ribonucleoprotein protein imp3</fullName>
    </alternativeName>
</protein>
<dbReference type="GO" id="GO:0032040">
    <property type="term" value="C:small-subunit processome"/>
    <property type="evidence" value="ECO:0007669"/>
    <property type="project" value="TreeGrafter"/>
</dbReference>
<dbReference type="InterPro" id="IPR002942">
    <property type="entry name" value="S4_RNA-bd"/>
</dbReference>
<dbReference type="GO" id="GO:0019843">
    <property type="term" value="F:rRNA binding"/>
    <property type="evidence" value="ECO:0007669"/>
    <property type="project" value="InterPro"/>
</dbReference>
<evidence type="ECO:0000259" key="10">
    <source>
        <dbReference type="SMART" id="SM00363"/>
    </source>
</evidence>
<dbReference type="GO" id="GO:0030515">
    <property type="term" value="F:snoRNA binding"/>
    <property type="evidence" value="ECO:0007669"/>
    <property type="project" value="TreeGrafter"/>
</dbReference>
<dbReference type="SUPFAM" id="SSF55174">
    <property type="entry name" value="Alpha-L RNA-binding motif"/>
    <property type="match status" value="1"/>
</dbReference>
<reference evidence="12" key="2">
    <citation type="journal article" date="2018" name="Biosci. Biotechnol. Biochem.">
        <title>Polysaccharide hydrolase of the hadal zone amphipods Hirondellea gigas.</title>
        <authorList>
            <person name="Kobayashi H."/>
            <person name="Nagahama T."/>
            <person name="Arai W."/>
            <person name="Sasagawa Y."/>
            <person name="Umeda M."/>
            <person name="Hayashi T."/>
            <person name="Nikaido I."/>
            <person name="Watanabe H."/>
            <person name="Oguri K."/>
            <person name="Kitazato H."/>
            <person name="Fujioka K."/>
            <person name="Kido Y."/>
            <person name="Takami H."/>
        </authorList>
    </citation>
    <scope>NUCLEOTIDE SEQUENCE</scope>
    <source>
        <tissue evidence="12">Whole body</tissue>
    </source>
</reference>
<keyword evidence="6 12" id="KW-0687">Ribonucleoprotein</keyword>
<dbReference type="InterPro" id="IPR001912">
    <property type="entry name" value="Ribosomal_uS4_N"/>
</dbReference>
<keyword evidence="4 9" id="KW-0694">RNA-binding</keyword>
<dbReference type="PANTHER" id="PTHR11831">
    <property type="entry name" value="30S 40S RIBOSOMAL PROTEIN"/>
    <property type="match status" value="1"/>
</dbReference>
<dbReference type="Gene3D" id="3.10.290.10">
    <property type="entry name" value="RNA-binding S4 domain"/>
    <property type="match status" value="1"/>
</dbReference>
<dbReference type="GO" id="GO:0042274">
    <property type="term" value="P:ribosomal small subunit biogenesis"/>
    <property type="evidence" value="ECO:0007669"/>
    <property type="project" value="TreeGrafter"/>
</dbReference>
<evidence type="ECO:0000256" key="9">
    <source>
        <dbReference type="PROSITE-ProRule" id="PRU00182"/>
    </source>
</evidence>
<sequence>MRKLTFSENKLLKHTDFFNWQVSNSVHESKILARFHIEKRHEYVLYNKLSRQARLIGNLIMKLDQEDPVRLERSAQLIEKMYSIGLIPLKGSLEQVDRINASCFCRRRLGVVMVRIKMVPTLKVAVSYIKHGHVRVGMDIIQDPAYLVTRSMEDYITWTDSSAIKKRIAEYNDMRDDFELMNC</sequence>
<evidence type="ECO:0000256" key="6">
    <source>
        <dbReference type="ARBA" id="ARBA00023274"/>
    </source>
</evidence>
<keyword evidence="5" id="KW-0539">Nucleus</keyword>
<dbReference type="Pfam" id="PF01479">
    <property type="entry name" value="S4"/>
    <property type="match status" value="1"/>
</dbReference>
<dbReference type="FunFam" id="3.10.290.10:FF:000006">
    <property type="entry name" value="U3 small nucleolar ribonucleoprotein IMP3"/>
    <property type="match status" value="1"/>
</dbReference>
<comment type="similarity">
    <text evidence="2">Belongs to the universal ribosomal protein uS4 family.</text>
</comment>
<feature type="domain" description="Small ribosomal subunit protein uS4 N-terminal" evidence="11">
    <location>
        <begin position="3"/>
        <end position="106"/>
    </location>
</feature>
<evidence type="ECO:0000313" key="13">
    <source>
        <dbReference type="EMBL" id="LAC21932.1"/>
    </source>
</evidence>
<dbReference type="PROSITE" id="PS50889">
    <property type="entry name" value="S4"/>
    <property type="match status" value="1"/>
</dbReference>
<dbReference type="Pfam" id="PF00163">
    <property type="entry name" value="Ribosomal_S4"/>
    <property type="match status" value="1"/>
</dbReference>
<accession>A0A2P2I255</accession>
<dbReference type="EMBL" id="IACF01002435">
    <property type="protein sequence ID" value="LAB68089.1"/>
    <property type="molecule type" value="mRNA"/>
</dbReference>
<dbReference type="CDD" id="cd00165">
    <property type="entry name" value="S4"/>
    <property type="match status" value="1"/>
</dbReference>
<evidence type="ECO:0000256" key="3">
    <source>
        <dbReference type="ARBA" id="ARBA00022517"/>
    </source>
</evidence>
<evidence type="ECO:0000259" key="11">
    <source>
        <dbReference type="SMART" id="SM01390"/>
    </source>
</evidence>
<dbReference type="PANTHER" id="PTHR11831:SF1">
    <property type="entry name" value="U3 SMALL NUCLEOLAR RIBONUCLEOPROTEIN PROTEIN IMP3"/>
    <property type="match status" value="1"/>
</dbReference>
<dbReference type="AlphaFoldDB" id="A0A2P2I255"/>
<organism evidence="12">
    <name type="scientific">Hirondellea gigas</name>
    <dbReference type="NCBI Taxonomy" id="1518452"/>
    <lineage>
        <taxon>Eukaryota</taxon>
        <taxon>Metazoa</taxon>
        <taxon>Ecdysozoa</taxon>
        <taxon>Arthropoda</taxon>
        <taxon>Crustacea</taxon>
        <taxon>Multicrustacea</taxon>
        <taxon>Malacostraca</taxon>
        <taxon>Eumalacostraca</taxon>
        <taxon>Peracarida</taxon>
        <taxon>Amphipoda</taxon>
        <taxon>Amphilochidea</taxon>
        <taxon>Lysianassida</taxon>
        <taxon>Lysianassidira</taxon>
        <taxon>Lysianassoidea</taxon>
        <taxon>Lysianassidae</taxon>
        <taxon>Hirondellea</taxon>
    </lineage>
</organism>
<dbReference type="GO" id="GO:0006364">
    <property type="term" value="P:rRNA processing"/>
    <property type="evidence" value="ECO:0007669"/>
    <property type="project" value="TreeGrafter"/>
</dbReference>
<keyword evidence="3" id="KW-0690">Ribosome biogenesis</keyword>
<dbReference type="SMART" id="SM01390">
    <property type="entry name" value="Ribosomal_S4"/>
    <property type="match status" value="1"/>
</dbReference>
<name>A0A2P2I255_9CRUS</name>
<comment type="subcellular location">
    <subcellularLocation>
        <location evidence="1">Nucleus</location>
        <location evidence="1">Nucleolus</location>
    </subcellularLocation>
</comment>
<evidence type="ECO:0000256" key="1">
    <source>
        <dbReference type="ARBA" id="ARBA00004604"/>
    </source>
</evidence>
<evidence type="ECO:0000256" key="4">
    <source>
        <dbReference type="ARBA" id="ARBA00022884"/>
    </source>
</evidence>
<proteinExistence type="evidence at transcript level"/>
<feature type="domain" description="RNA-binding S4" evidence="10">
    <location>
        <begin position="107"/>
        <end position="173"/>
    </location>
</feature>
<reference evidence="13" key="1">
    <citation type="submission" date="2017-11" db="EMBL/GenBank/DDBJ databases">
        <title>The sensing device of the deep-sea amphipod.</title>
        <authorList>
            <person name="Kobayashi H."/>
            <person name="Nagahama T."/>
            <person name="Arai W."/>
            <person name="Sasagawa Y."/>
            <person name="Umeda M."/>
            <person name="Hayashi T."/>
            <person name="Nikaido I."/>
            <person name="Watanabe H."/>
            <person name="Oguri K."/>
            <person name="Kitazato H."/>
            <person name="Fujioka K."/>
            <person name="Kido Y."/>
            <person name="Takami H."/>
        </authorList>
    </citation>
    <scope>NUCLEOTIDE SEQUENCE</scope>
    <source>
        <tissue evidence="13">Whole body</tissue>
    </source>
</reference>
<evidence type="ECO:0000313" key="12">
    <source>
        <dbReference type="EMBL" id="LAB68089.1"/>
    </source>
</evidence>